<organism evidence="1 2">
    <name type="scientific">Paenibacillus xylanivorans</name>
    <dbReference type="NCBI Taxonomy" id="1705561"/>
    <lineage>
        <taxon>Bacteria</taxon>
        <taxon>Bacillati</taxon>
        <taxon>Bacillota</taxon>
        <taxon>Bacilli</taxon>
        <taxon>Bacillales</taxon>
        <taxon>Paenibacillaceae</taxon>
        <taxon>Paenibacillus</taxon>
    </lineage>
</organism>
<dbReference type="AlphaFoldDB" id="A0A0M9BR60"/>
<comment type="caution">
    <text evidence="1">The sequence shown here is derived from an EMBL/GenBank/DDBJ whole genome shotgun (WGS) entry which is preliminary data.</text>
</comment>
<evidence type="ECO:0000313" key="2">
    <source>
        <dbReference type="Proteomes" id="UP000037688"/>
    </source>
</evidence>
<keyword evidence="2" id="KW-1185">Reference proteome</keyword>
<dbReference type="PATRIC" id="fig|1705561.3.peg.2145"/>
<dbReference type="RefSeq" id="WP_053780890.1">
    <property type="nucleotide sequence ID" value="NZ_LITU01000053.1"/>
</dbReference>
<sequence>MSTITFWSPFSGTGSTSSALIGAYAMALQYRTRILLVNTGPVGSSTEAALPPKEIEDQGSAFTFEEGGWDAVERLHISGSLNKHNLRDYTKPLLKDRLDLLTGRINRLERTSQEHVETLKRLLDVANEYYDLVLLDADRTGTSAQILLDHADYVVVNLNQNMRDLEHFFEKIRPESMSDQKLHVVLNKYDPHSRATITNIRRRFRYKGSISVLPYTTGFLDAFNRRDAAAYLQLEGLSNNKDIRKGSFAASMAELARLIMDGAGMRTILKRLERGA</sequence>
<dbReference type="Gene3D" id="3.40.50.300">
    <property type="entry name" value="P-loop containing nucleotide triphosphate hydrolases"/>
    <property type="match status" value="1"/>
</dbReference>
<gene>
    <name evidence="1" type="ORF">AMS66_11360</name>
</gene>
<protein>
    <submittedName>
        <fullName evidence="1">Uncharacterized protein</fullName>
    </submittedName>
</protein>
<dbReference type="Proteomes" id="UP000037688">
    <property type="component" value="Unassembled WGS sequence"/>
</dbReference>
<evidence type="ECO:0000313" key="1">
    <source>
        <dbReference type="EMBL" id="KOY16452.1"/>
    </source>
</evidence>
<reference evidence="1 2" key="1">
    <citation type="submission" date="2015-08" db="EMBL/GenBank/DDBJ databases">
        <title>Draft genome sequence of cellulolytic and xylanolytic Paenibacillus sp. A59, isolated from a decaying forest soil from Patagonia, Argentina.</title>
        <authorList>
            <person name="Ghio S."/>
            <person name="Caceres A.M."/>
            <person name="Talia P."/>
            <person name="Grasso D."/>
            <person name="Campos E."/>
        </authorList>
    </citation>
    <scope>NUCLEOTIDE SEQUENCE [LARGE SCALE GENOMIC DNA]</scope>
    <source>
        <strain evidence="1 2">A59</strain>
    </source>
</reference>
<dbReference type="OrthoDB" id="2842408at2"/>
<dbReference type="InterPro" id="IPR027417">
    <property type="entry name" value="P-loop_NTPase"/>
</dbReference>
<dbReference type="SUPFAM" id="SSF52540">
    <property type="entry name" value="P-loop containing nucleoside triphosphate hydrolases"/>
    <property type="match status" value="1"/>
</dbReference>
<dbReference type="EMBL" id="LITU01000053">
    <property type="protein sequence ID" value="KOY16452.1"/>
    <property type="molecule type" value="Genomic_DNA"/>
</dbReference>
<accession>A0A0M9BR60</accession>
<proteinExistence type="predicted"/>
<name>A0A0M9BR60_9BACL</name>